<dbReference type="EMBL" id="LATX01001124">
    <property type="protein sequence ID" value="KTB43646.1"/>
    <property type="molecule type" value="Genomic_DNA"/>
</dbReference>
<dbReference type="Gene3D" id="1.20.1280.50">
    <property type="match status" value="1"/>
</dbReference>
<reference evidence="2 3" key="1">
    <citation type="submission" date="2015-12" db="EMBL/GenBank/DDBJ databases">
        <title>Draft genome sequence of Moniliophthora roreri, the causal agent of frosty pod rot of cacao.</title>
        <authorList>
            <person name="Aime M.C."/>
            <person name="Diaz-Valderrama J.R."/>
            <person name="Kijpornyongpan T."/>
            <person name="Phillips-Mora W."/>
        </authorList>
    </citation>
    <scope>NUCLEOTIDE SEQUENCE [LARGE SCALE GENOMIC DNA]</scope>
    <source>
        <strain evidence="2 3">MCA 2952</strain>
    </source>
</reference>
<evidence type="ECO:0000259" key="1">
    <source>
        <dbReference type="Pfam" id="PF12937"/>
    </source>
</evidence>
<proteinExistence type="predicted"/>
<evidence type="ECO:0000313" key="3">
    <source>
        <dbReference type="Proteomes" id="UP000054988"/>
    </source>
</evidence>
<feature type="domain" description="F-box" evidence="1">
    <location>
        <begin position="84"/>
        <end position="142"/>
    </location>
</feature>
<evidence type="ECO:0000313" key="2">
    <source>
        <dbReference type="EMBL" id="KTB43646.1"/>
    </source>
</evidence>
<comment type="caution">
    <text evidence="2">The sequence shown here is derived from an EMBL/GenBank/DDBJ whole genome shotgun (WGS) entry which is preliminary data.</text>
</comment>
<dbReference type="AlphaFoldDB" id="A0A0W0G4Z5"/>
<organism evidence="2 3">
    <name type="scientific">Moniliophthora roreri</name>
    <name type="common">Frosty pod rot fungus</name>
    <name type="synonym">Monilia roreri</name>
    <dbReference type="NCBI Taxonomy" id="221103"/>
    <lineage>
        <taxon>Eukaryota</taxon>
        <taxon>Fungi</taxon>
        <taxon>Dikarya</taxon>
        <taxon>Basidiomycota</taxon>
        <taxon>Agaricomycotina</taxon>
        <taxon>Agaricomycetes</taxon>
        <taxon>Agaricomycetidae</taxon>
        <taxon>Agaricales</taxon>
        <taxon>Marasmiineae</taxon>
        <taxon>Marasmiaceae</taxon>
        <taxon>Moniliophthora</taxon>
    </lineage>
</organism>
<dbReference type="eggNOG" id="ENOG502RCAK">
    <property type="taxonomic scope" value="Eukaryota"/>
</dbReference>
<dbReference type="InterPro" id="IPR001810">
    <property type="entry name" value="F-box_dom"/>
</dbReference>
<dbReference type="Pfam" id="PF12937">
    <property type="entry name" value="F-box-like"/>
    <property type="match status" value="1"/>
</dbReference>
<gene>
    <name evidence="2" type="ORF">WG66_3780</name>
</gene>
<dbReference type="Proteomes" id="UP000054988">
    <property type="component" value="Unassembled WGS sequence"/>
</dbReference>
<name>A0A0W0G4Z5_MONRR</name>
<protein>
    <recommendedName>
        <fullName evidence="1">F-box domain-containing protein</fullName>
    </recommendedName>
</protein>
<accession>A0A0W0G4Z5</accession>
<sequence>MSIDATSLNETRFRDTTSIRNLPIMLRHTASPSDQHVIEQWASDTEKELLGYQAEIDRLRVSLAYLEHKRKQLSQCRSLLSPVHRLPPEILGNIFTMFNDLPEEERWLQSSVTAPALAVSRTCGRWRDIALSIPSVWSSIAIRFVPKWDIELEEYRRLNLITRLFLDRSRTSPLRLNLYFDALPRLEESDEDTIIPVLKTLVQHSERWHTVELQLITQPVIAHEVFDPIAGHLPILTNLILFSPEGEGSFAFRCNLFRDCPALTSISCELAGPLTVHCPLPWGQIRSLEIANTDATPTIEFALFFPNVEQLAIQWCGRGEAYTGGQLLMLGVTSLSIAAEEEEEAYFAFKHLTLRQLSTLDVSGTTGDVVGKVDDISWRDWDEQPVVDFFNRSGCIVTSLSFKSVPISDEQLIQLLRLMPALSYLHLEESSIHPVAITNRTITRRFLQKLTFENQFSSPPFLPKLTDIGLVLHEDGLADTVLPNALISRWIADDSNLSKVGVACIKSANVIFINESDETIKALTSKLRLLGNAGVWVAVARKER</sequence>